<dbReference type="PANTHER" id="PTHR24124:SF8">
    <property type="entry name" value="OCA DOMAIN-CONTAINING PROTEIN"/>
    <property type="match status" value="1"/>
</dbReference>
<dbReference type="InterPro" id="IPR047571">
    <property type="entry name" value="OCA"/>
</dbReference>
<dbReference type="Pfam" id="PF12796">
    <property type="entry name" value="Ank_2"/>
    <property type="match status" value="1"/>
</dbReference>
<dbReference type="EMBL" id="WKFB01000332">
    <property type="protein sequence ID" value="KAF6726445.1"/>
    <property type="molecule type" value="Genomic_DNA"/>
</dbReference>
<evidence type="ECO:0000256" key="1">
    <source>
        <dbReference type="ARBA" id="ARBA00022737"/>
    </source>
</evidence>
<dbReference type="GO" id="GO:0070974">
    <property type="term" value="F:POU domain binding"/>
    <property type="evidence" value="ECO:0007669"/>
    <property type="project" value="InterPro"/>
</dbReference>
<evidence type="ECO:0000256" key="3">
    <source>
        <dbReference type="ARBA" id="ARBA00023043"/>
    </source>
</evidence>
<dbReference type="InterPro" id="IPR036770">
    <property type="entry name" value="Ankyrin_rpt-contain_sf"/>
</dbReference>
<comment type="caution">
    <text evidence="9">The sequence shown here is derived from an EMBL/GenBank/DDBJ whole genome shotgun (WGS) entry which is preliminary data.</text>
</comment>
<gene>
    <name evidence="9" type="ORF">FQA47_020287</name>
</gene>
<organism evidence="9 10">
    <name type="scientific">Oryzias melastigma</name>
    <name type="common">Marine medaka</name>
    <dbReference type="NCBI Taxonomy" id="30732"/>
    <lineage>
        <taxon>Eukaryota</taxon>
        <taxon>Metazoa</taxon>
        <taxon>Chordata</taxon>
        <taxon>Craniata</taxon>
        <taxon>Vertebrata</taxon>
        <taxon>Euteleostomi</taxon>
        <taxon>Actinopterygii</taxon>
        <taxon>Neopterygii</taxon>
        <taxon>Teleostei</taxon>
        <taxon>Neoteleostei</taxon>
        <taxon>Acanthomorphata</taxon>
        <taxon>Ovalentaria</taxon>
        <taxon>Atherinomorphae</taxon>
        <taxon>Beloniformes</taxon>
        <taxon>Adrianichthyidae</taxon>
        <taxon>Oryziinae</taxon>
        <taxon>Oryzias</taxon>
    </lineage>
</organism>
<proteinExistence type="predicted"/>
<dbReference type="PROSITE" id="PS52003">
    <property type="entry name" value="OCA"/>
    <property type="match status" value="1"/>
</dbReference>
<name>A0A834CBP8_ORYME</name>
<evidence type="ECO:0000313" key="9">
    <source>
        <dbReference type="EMBL" id="KAF6726445.1"/>
    </source>
</evidence>
<protein>
    <submittedName>
        <fullName evidence="9">NF-kappa-B inhibitor zeta</fullName>
    </submittedName>
</protein>
<dbReference type="AlphaFoldDB" id="A0A834CBP8"/>
<keyword evidence="1" id="KW-0677">Repeat</keyword>
<dbReference type="GO" id="GO:0005634">
    <property type="term" value="C:nucleus"/>
    <property type="evidence" value="ECO:0007669"/>
    <property type="project" value="TreeGrafter"/>
</dbReference>
<keyword evidence="3 6" id="KW-0040">ANK repeat</keyword>
<dbReference type="Gene3D" id="1.25.40.20">
    <property type="entry name" value="Ankyrin repeat-containing domain"/>
    <property type="match status" value="1"/>
</dbReference>
<reference evidence="9" key="1">
    <citation type="journal article" name="BMC Genomics">
        <title>Long-read sequencing and de novo genome assembly of marine medaka (Oryzias melastigma).</title>
        <authorList>
            <person name="Liang P."/>
            <person name="Saqib H.S.A."/>
            <person name="Ni X."/>
            <person name="Shen Y."/>
        </authorList>
    </citation>
    <scope>NUCLEOTIDE SEQUENCE</scope>
    <source>
        <strain evidence="9">Bigg-433</strain>
    </source>
</reference>
<dbReference type="PROSITE" id="PS50297">
    <property type="entry name" value="ANK_REP_REGION"/>
    <property type="match status" value="1"/>
</dbReference>
<dbReference type="SUPFAM" id="SSF48403">
    <property type="entry name" value="Ankyrin repeat"/>
    <property type="match status" value="1"/>
</dbReference>
<feature type="compositionally biased region" description="Basic residues" evidence="7">
    <location>
        <begin position="132"/>
        <end position="141"/>
    </location>
</feature>
<feature type="compositionally biased region" description="Polar residues" evidence="7">
    <location>
        <begin position="80"/>
        <end position="90"/>
    </location>
</feature>
<dbReference type="PROSITE" id="PS50088">
    <property type="entry name" value="ANK_REPEAT"/>
    <property type="match status" value="1"/>
</dbReference>
<evidence type="ECO:0000313" key="10">
    <source>
        <dbReference type="Proteomes" id="UP000646548"/>
    </source>
</evidence>
<keyword evidence="2" id="KW-0805">Transcription regulation</keyword>
<evidence type="ECO:0000256" key="7">
    <source>
        <dbReference type="SAM" id="MobiDB-lite"/>
    </source>
</evidence>
<evidence type="ECO:0000256" key="6">
    <source>
        <dbReference type="PROSITE-ProRule" id="PRU00023"/>
    </source>
</evidence>
<evidence type="ECO:0000259" key="8">
    <source>
        <dbReference type="PROSITE" id="PS52003"/>
    </source>
</evidence>
<accession>A0A834CBP8</accession>
<evidence type="ECO:0000256" key="2">
    <source>
        <dbReference type="ARBA" id="ARBA00023015"/>
    </source>
</evidence>
<dbReference type="GO" id="GO:0003677">
    <property type="term" value="F:DNA binding"/>
    <property type="evidence" value="ECO:0007669"/>
    <property type="project" value="InterPro"/>
</dbReference>
<feature type="region of interest" description="Disordered" evidence="7">
    <location>
        <begin position="114"/>
        <end position="141"/>
    </location>
</feature>
<feature type="domain" description="OCA" evidence="8">
    <location>
        <begin position="94"/>
        <end position="116"/>
    </location>
</feature>
<feature type="region of interest" description="Disordered" evidence="7">
    <location>
        <begin position="52"/>
        <end position="93"/>
    </location>
</feature>
<sequence length="464" mass="51469">MFCFIFTPVLKRLLDASSRKEIIPLRRVHESTSSSRPRLHLWRSRSCSRPSVLSVMGARSRKKGPAAAERDAPEPGVTASHGNQAASSPMSEGEKVYVGVRVRMPVKDLLQSIRRSQGDGAGRAEVSGKGKGVSKRVRARPRNRTIRVQHSMKSLEELAIILEVLEDDLRTGNTYQNATRNLPASPVHSELCTTGSSDEYDEVASSPESYTAYCPSTAEYHQATTPTDCMLSDLQHLLVKNVDNEKEIDWYYHHNLNSSAFFWRQLQRAEDQLKGVSDEGLLVPDRHGRIALHTAVCFGRRALGYAIAKRMAAFGCLDVKDSDGMTALLYAAKHNQHLIVADLIRLGANVNETNRWGKSCLHLSAESGYIRVLEVLKHAMLDGVLLDVEATDHAGMTVLQCVSVTLKRSMRGVEGSRTPSQARLQALRQEQMMETLECLLQMTTISPAMTREPALAAQHWLSSL</sequence>
<keyword evidence="5" id="KW-0804">Transcription</keyword>
<dbReference type="Proteomes" id="UP000646548">
    <property type="component" value="Unassembled WGS sequence"/>
</dbReference>
<evidence type="ECO:0000256" key="4">
    <source>
        <dbReference type="ARBA" id="ARBA00023159"/>
    </source>
</evidence>
<dbReference type="InterPro" id="IPR002110">
    <property type="entry name" value="Ankyrin_rpt"/>
</dbReference>
<evidence type="ECO:0000256" key="5">
    <source>
        <dbReference type="ARBA" id="ARBA00023163"/>
    </source>
</evidence>
<dbReference type="GO" id="GO:0010468">
    <property type="term" value="P:regulation of gene expression"/>
    <property type="evidence" value="ECO:0007669"/>
    <property type="project" value="TreeGrafter"/>
</dbReference>
<dbReference type="SMART" id="SM00248">
    <property type="entry name" value="ANK"/>
    <property type="match status" value="3"/>
</dbReference>
<dbReference type="PANTHER" id="PTHR24124">
    <property type="entry name" value="ANKYRIN REPEAT FAMILY A"/>
    <property type="match status" value="1"/>
</dbReference>
<feature type="repeat" description="ANK" evidence="6">
    <location>
        <begin position="323"/>
        <end position="355"/>
    </location>
</feature>
<keyword evidence="4" id="KW-0010">Activator</keyword>